<reference evidence="1 2" key="1">
    <citation type="submission" date="2019-07" db="EMBL/GenBank/DDBJ databases">
        <title>Genomic Encyclopedia of Type Strains, Phase IV (KMG-IV): sequencing the most valuable type-strain genomes for metagenomic binning, comparative biology and taxonomic classification.</title>
        <authorList>
            <person name="Goeker M."/>
        </authorList>
    </citation>
    <scope>NUCLEOTIDE SEQUENCE [LARGE SCALE GENOMIC DNA]</scope>
    <source>
        <strain evidence="1 2">SS015</strain>
    </source>
</reference>
<dbReference type="EMBL" id="VNIB01000001">
    <property type="protein sequence ID" value="TYO99973.1"/>
    <property type="molecule type" value="Genomic_DNA"/>
</dbReference>
<dbReference type="AlphaFoldDB" id="A0A5D3WNR1"/>
<organism evidence="1 2">
    <name type="scientific">Geothermobacter ehrlichii</name>
    <dbReference type="NCBI Taxonomy" id="213224"/>
    <lineage>
        <taxon>Bacteria</taxon>
        <taxon>Pseudomonadati</taxon>
        <taxon>Thermodesulfobacteriota</taxon>
        <taxon>Desulfuromonadia</taxon>
        <taxon>Desulfuromonadales</taxon>
        <taxon>Geothermobacteraceae</taxon>
        <taxon>Geothermobacter</taxon>
    </lineage>
</organism>
<dbReference type="RefSeq" id="WP_187426576.1">
    <property type="nucleotide sequence ID" value="NZ_VNIB01000001.1"/>
</dbReference>
<evidence type="ECO:0000313" key="1">
    <source>
        <dbReference type="EMBL" id="TYO99973.1"/>
    </source>
</evidence>
<dbReference type="GO" id="GO:0016740">
    <property type="term" value="F:transferase activity"/>
    <property type="evidence" value="ECO:0007669"/>
    <property type="project" value="UniProtKB-KW"/>
</dbReference>
<dbReference type="Proteomes" id="UP000324159">
    <property type="component" value="Unassembled WGS sequence"/>
</dbReference>
<evidence type="ECO:0000313" key="2">
    <source>
        <dbReference type="Proteomes" id="UP000324159"/>
    </source>
</evidence>
<keyword evidence="2" id="KW-1185">Reference proteome</keyword>
<dbReference type="Gene3D" id="3.10.450.620">
    <property type="entry name" value="JHP933, nucleotidyltransferase-like core domain"/>
    <property type="match status" value="1"/>
</dbReference>
<proteinExistence type="predicted"/>
<keyword evidence="1" id="KW-0808">Transferase</keyword>
<comment type="caution">
    <text evidence="1">The sequence shown here is derived from an EMBL/GenBank/DDBJ whole genome shotgun (WGS) entry which is preliminary data.</text>
</comment>
<dbReference type="InterPro" id="IPR014942">
    <property type="entry name" value="AbiEii"/>
</dbReference>
<protein>
    <submittedName>
        <fullName evidence="1">Nucleotidyltransferase AbiEii toxin of type IV toxin-antitoxin system</fullName>
    </submittedName>
</protein>
<gene>
    <name evidence="1" type="ORF">EDC39_101134</name>
</gene>
<dbReference type="Pfam" id="PF08843">
    <property type="entry name" value="AbiEii"/>
    <property type="match status" value="1"/>
</dbReference>
<name>A0A5D3WNR1_9BACT</name>
<sequence length="272" mass="31155">MIPRAYIDGWRKHAPWSEAAQVEQDLVICRALIEIFSRPLLAKSLAFRGGTALFKLHMPAARYSEDIDLVQVEAGPIGPVMDELRGCLDPWLGNPQRRRNEGRVTLVYRFTSEDDLPLRLKVEINTREHFAIHGFRQFPFAVESLWFSGEAGILTYDLAELLGTKLRALYQRRKGRDLFDLWYAAQNVSPPPDEQQIVDTFLHYMAHGGHQVSRAQFEQNLFGKKEDPQFVGDTGPLLTSDSAWDFNQAFQYVMDHLVSRLPGEPWQGREGQ</sequence>
<accession>A0A5D3WNR1</accession>